<dbReference type="InterPro" id="IPR020140">
    <property type="entry name" value="Uncharacterised_YusG"/>
</dbReference>
<comment type="caution">
    <text evidence="1">The sequence shown here is derived from an EMBL/GenBank/DDBJ whole genome shotgun (WGS) entry which is preliminary data.</text>
</comment>
<proteinExistence type="predicted"/>
<sequence>MLNEKKVDVTDQIVGKMKNGEIQLLLGDSPIGKIKFPENTQIELLDHHFETDQQRIFQNVTVTEGKDARYTDCDQGGWC</sequence>
<keyword evidence="2" id="KW-1185">Reference proteome</keyword>
<evidence type="ECO:0000313" key="2">
    <source>
        <dbReference type="Proteomes" id="UP001342826"/>
    </source>
</evidence>
<accession>A0ABU6P572</accession>
<dbReference type="Proteomes" id="UP001342826">
    <property type="component" value="Unassembled WGS sequence"/>
</dbReference>
<organism evidence="1 2">
    <name type="scientific">Metabacillus fastidiosus</name>
    <dbReference type="NCBI Taxonomy" id="1458"/>
    <lineage>
        <taxon>Bacteria</taxon>
        <taxon>Bacillati</taxon>
        <taxon>Bacillota</taxon>
        <taxon>Bacilli</taxon>
        <taxon>Bacillales</taxon>
        <taxon>Bacillaceae</taxon>
        <taxon>Metabacillus</taxon>
    </lineage>
</organism>
<name>A0ABU6P572_9BACI</name>
<dbReference type="EMBL" id="JARTFS010000041">
    <property type="protein sequence ID" value="MED4404278.1"/>
    <property type="molecule type" value="Genomic_DNA"/>
</dbReference>
<gene>
    <name evidence="1" type="ORF">P9271_23860</name>
</gene>
<reference evidence="1 2" key="1">
    <citation type="submission" date="2023-03" db="EMBL/GenBank/DDBJ databases">
        <title>Bacillus Genome Sequencing.</title>
        <authorList>
            <person name="Dunlap C."/>
        </authorList>
    </citation>
    <scope>NUCLEOTIDE SEQUENCE [LARGE SCALE GENOMIC DNA]</scope>
    <source>
        <strain evidence="1 2">NRS-1717</strain>
    </source>
</reference>
<protein>
    <submittedName>
        <fullName evidence="1">YusG family protein</fullName>
    </submittedName>
</protein>
<dbReference type="GeneID" id="301141092"/>
<evidence type="ECO:0000313" key="1">
    <source>
        <dbReference type="EMBL" id="MED4404278.1"/>
    </source>
</evidence>
<dbReference type="RefSeq" id="WP_066229263.1">
    <property type="nucleotide sequence ID" value="NZ_JARTFQ010000005.1"/>
</dbReference>
<dbReference type="Pfam" id="PF10830">
    <property type="entry name" value="DUF2553"/>
    <property type="match status" value="1"/>
</dbReference>